<dbReference type="Pfam" id="PF00596">
    <property type="entry name" value="Aldolase_II"/>
    <property type="match status" value="1"/>
</dbReference>
<evidence type="ECO:0000313" key="3">
    <source>
        <dbReference type="EMBL" id="PMR78705.1"/>
    </source>
</evidence>
<sequence length="250" mass="28331">MLEQSDFCSQDNDRDEWRARIDLAAMFRLADYYGWSDTVWGHISARAPGTKDSFLMHRFGLRNREVCASNLIKVDRDGCVIDGPRDVNVAGFVIQSAIHRHHPENHFVFHTHAPTALAATAFRDGVPFLVQDSAMLYGKVRYHGWEGESVDLGERERIAENLGDGKCLIMRNHGFLTVGATAGEAFMNMYYLVRMCEVALRAYASGLPLDEATPELWSLAAEQYKSFPPGHYEWPALLRVCDELDPTYRN</sequence>
<dbReference type="SUPFAM" id="SSF53639">
    <property type="entry name" value="AraD/HMP-PK domain-like"/>
    <property type="match status" value="1"/>
</dbReference>
<dbReference type="RefSeq" id="WP_102651384.1">
    <property type="nucleotide sequence ID" value="NZ_PNRF01000001.1"/>
</dbReference>
<dbReference type="AlphaFoldDB" id="A0A2N7UEA2"/>
<organism evidence="3 4">
    <name type="scientific">Billgrantia endophytica</name>
    <dbReference type="NCBI Taxonomy" id="2033802"/>
    <lineage>
        <taxon>Bacteria</taxon>
        <taxon>Pseudomonadati</taxon>
        <taxon>Pseudomonadota</taxon>
        <taxon>Gammaproteobacteria</taxon>
        <taxon>Oceanospirillales</taxon>
        <taxon>Halomonadaceae</taxon>
        <taxon>Billgrantia</taxon>
    </lineage>
</organism>
<evidence type="ECO:0000259" key="2">
    <source>
        <dbReference type="SMART" id="SM01007"/>
    </source>
</evidence>
<dbReference type="InterPro" id="IPR001303">
    <property type="entry name" value="Aldolase_II/adducin_N"/>
</dbReference>
<dbReference type="PANTHER" id="PTHR10672:SF3">
    <property type="entry name" value="PROTEIN HU-LI TAI SHAO"/>
    <property type="match status" value="1"/>
</dbReference>
<dbReference type="SMART" id="SM01007">
    <property type="entry name" value="Aldolase_II"/>
    <property type="match status" value="1"/>
</dbReference>
<name>A0A2N7UEA2_9GAMM</name>
<dbReference type="PANTHER" id="PTHR10672">
    <property type="entry name" value="ADDUCIN"/>
    <property type="match status" value="1"/>
</dbReference>
<dbReference type="Gene3D" id="3.40.225.10">
    <property type="entry name" value="Class II aldolase/adducin N-terminal domain"/>
    <property type="match status" value="1"/>
</dbReference>
<keyword evidence="4" id="KW-1185">Reference proteome</keyword>
<reference evidence="3 4" key="1">
    <citation type="submission" date="2018-01" db="EMBL/GenBank/DDBJ databases">
        <title>Halomonas endophytica sp. nov., isolated from storage liquid in the stems of Populus euphratica.</title>
        <authorList>
            <person name="Chen C."/>
        </authorList>
    </citation>
    <scope>NUCLEOTIDE SEQUENCE [LARGE SCALE GENOMIC DNA]</scope>
    <source>
        <strain evidence="3 4">MC28</strain>
    </source>
</reference>
<comment type="caution">
    <text evidence="3">The sequence shown here is derived from an EMBL/GenBank/DDBJ whole genome shotgun (WGS) entry which is preliminary data.</text>
</comment>
<protein>
    <submittedName>
        <fullName evidence="3">Aldolase</fullName>
    </submittedName>
</protein>
<evidence type="ECO:0000256" key="1">
    <source>
        <dbReference type="ARBA" id="ARBA00037961"/>
    </source>
</evidence>
<gene>
    <name evidence="3" type="ORF">C1H69_00045</name>
</gene>
<comment type="similarity">
    <text evidence="1">Belongs to the aldolase class II family.</text>
</comment>
<dbReference type="EMBL" id="PNRF01000001">
    <property type="protein sequence ID" value="PMR78705.1"/>
    <property type="molecule type" value="Genomic_DNA"/>
</dbReference>
<proteinExistence type="inferred from homology"/>
<accession>A0A2N7UEA2</accession>
<dbReference type="GO" id="GO:0005856">
    <property type="term" value="C:cytoskeleton"/>
    <property type="evidence" value="ECO:0007669"/>
    <property type="project" value="TreeGrafter"/>
</dbReference>
<dbReference type="OrthoDB" id="8859181at2"/>
<dbReference type="NCBIfam" id="NF005451">
    <property type="entry name" value="PRK07044.1"/>
    <property type="match status" value="1"/>
</dbReference>
<dbReference type="GO" id="GO:0051015">
    <property type="term" value="F:actin filament binding"/>
    <property type="evidence" value="ECO:0007669"/>
    <property type="project" value="TreeGrafter"/>
</dbReference>
<dbReference type="InterPro" id="IPR051017">
    <property type="entry name" value="Aldolase-II_Adducin_sf"/>
</dbReference>
<dbReference type="Proteomes" id="UP000235803">
    <property type="component" value="Unassembled WGS sequence"/>
</dbReference>
<dbReference type="InterPro" id="IPR036409">
    <property type="entry name" value="Aldolase_II/adducin_N_sf"/>
</dbReference>
<evidence type="ECO:0000313" key="4">
    <source>
        <dbReference type="Proteomes" id="UP000235803"/>
    </source>
</evidence>
<dbReference type="GO" id="GO:0005996">
    <property type="term" value="P:monosaccharide metabolic process"/>
    <property type="evidence" value="ECO:0007669"/>
    <property type="project" value="UniProtKB-ARBA"/>
</dbReference>
<feature type="domain" description="Class II aldolase/adducin N-terminal" evidence="2">
    <location>
        <begin position="21"/>
        <end position="200"/>
    </location>
</feature>